<gene>
    <name evidence="1" type="ORF">J2851_007072</name>
</gene>
<dbReference type="RefSeq" id="WP_209773920.1">
    <property type="nucleotide sequence ID" value="NZ_JAGINP010000048.1"/>
</dbReference>
<accession>A0ABS4SXH7</accession>
<sequence>MYFLPVGRPCKPKDAAAAVVFLALEQASFITGANLRGDGGSLMEI</sequence>
<dbReference type="SUPFAM" id="SSF51735">
    <property type="entry name" value="NAD(P)-binding Rossmann-fold domains"/>
    <property type="match status" value="1"/>
</dbReference>
<name>A0ABS4SXH7_9PROT</name>
<organism evidence="1 2">
    <name type="scientific">Azospirillum rugosum</name>
    <dbReference type="NCBI Taxonomy" id="416170"/>
    <lineage>
        <taxon>Bacteria</taxon>
        <taxon>Pseudomonadati</taxon>
        <taxon>Pseudomonadota</taxon>
        <taxon>Alphaproteobacteria</taxon>
        <taxon>Rhodospirillales</taxon>
        <taxon>Azospirillaceae</taxon>
        <taxon>Azospirillum</taxon>
    </lineage>
</organism>
<protein>
    <submittedName>
        <fullName evidence="1">NAD(P)-dependent dehydrogenase (Short-subunit alcohol dehydrogenase family)</fullName>
    </submittedName>
</protein>
<dbReference type="InterPro" id="IPR036291">
    <property type="entry name" value="NAD(P)-bd_dom_sf"/>
</dbReference>
<reference evidence="1 2" key="1">
    <citation type="submission" date="2021-03" db="EMBL/GenBank/DDBJ databases">
        <title>Genomic Encyclopedia of Type Strains, Phase III (KMG-III): the genomes of soil and plant-associated and newly described type strains.</title>
        <authorList>
            <person name="Whitman W."/>
        </authorList>
    </citation>
    <scope>NUCLEOTIDE SEQUENCE [LARGE SCALE GENOMIC DNA]</scope>
    <source>
        <strain evidence="1 2">IMMIB AFH-6</strain>
    </source>
</reference>
<evidence type="ECO:0000313" key="2">
    <source>
        <dbReference type="Proteomes" id="UP000781958"/>
    </source>
</evidence>
<dbReference type="EMBL" id="JAGINP010000048">
    <property type="protein sequence ID" value="MBP2297251.1"/>
    <property type="molecule type" value="Genomic_DNA"/>
</dbReference>
<dbReference type="InterPro" id="IPR002347">
    <property type="entry name" value="SDR_fam"/>
</dbReference>
<comment type="caution">
    <text evidence="1">The sequence shown here is derived from an EMBL/GenBank/DDBJ whole genome shotgun (WGS) entry which is preliminary data.</text>
</comment>
<dbReference type="Gene3D" id="3.40.50.720">
    <property type="entry name" value="NAD(P)-binding Rossmann-like Domain"/>
    <property type="match status" value="1"/>
</dbReference>
<proteinExistence type="predicted"/>
<dbReference type="Proteomes" id="UP000781958">
    <property type="component" value="Unassembled WGS sequence"/>
</dbReference>
<evidence type="ECO:0000313" key="1">
    <source>
        <dbReference type="EMBL" id="MBP2297251.1"/>
    </source>
</evidence>
<keyword evidence="2" id="KW-1185">Reference proteome</keyword>
<dbReference type="Pfam" id="PF13561">
    <property type="entry name" value="adh_short_C2"/>
    <property type="match status" value="1"/>
</dbReference>